<dbReference type="Proteomes" id="UP001519344">
    <property type="component" value="Unassembled WGS sequence"/>
</dbReference>
<dbReference type="InterPro" id="IPR057326">
    <property type="entry name" value="KR_dom"/>
</dbReference>
<evidence type="ECO:0000313" key="5">
    <source>
        <dbReference type="Proteomes" id="UP001519344"/>
    </source>
</evidence>
<evidence type="ECO:0000256" key="2">
    <source>
        <dbReference type="ARBA" id="ARBA00023002"/>
    </source>
</evidence>
<evidence type="ECO:0000256" key="1">
    <source>
        <dbReference type="ARBA" id="ARBA00006484"/>
    </source>
</evidence>
<organism evidence="4 5">
    <name type="scientific">Paenibacillus aceris</name>
    <dbReference type="NCBI Taxonomy" id="869555"/>
    <lineage>
        <taxon>Bacteria</taxon>
        <taxon>Bacillati</taxon>
        <taxon>Bacillota</taxon>
        <taxon>Bacilli</taxon>
        <taxon>Bacillales</taxon>
        <taxon>Paenibacillaceae</taxon>
        <taxon>Paenibacillus</taxon>
    </lineage>
</organism>
<dbReference type="PRINTS" id="PR00080">
    <property type="entry name" value="SDRFAMILY"/>
</dbReference>
<dbReference type="Pfam" id="PF13561">
    <property type="entry name" value="adh_short_C2"/>
    <property type="match status" value="1"/>
</dbReference>
<name>A0ABS4I570_9BACL</name>
<evidence type="ECO:0000313" key="4">
    <source>
        <dbReference type="EMBL" id="MBP1965978.1"/>
    </source>
</evidence>
<dbReference type="RefSeq" id="WP_167055605.1">
    <property type="nucleotide sequence ID" value="NZ_JAAOZR010000011.1"/>
</dbReference>
<comment type="caution">
    <text evidence="4">The sequence shown here is derived from an EMBL/GenBank/DDBJ whole genome shotgun (WGS) entry which is preliminary data.</text>
</comment>
<reference evidence="4 5" key="1">
    <citation type="submission" date="2021-03" db="EMBL/GenBank/DDBJ databases">
        <title>Genomic Encyclopedia of Type Strains, Phase IV (KMG-IV): sequencing the most valuable type-strain genomes for metagenomic binning, comparative biology and taxonomic classification.</title>
        <authorList>
            <person name="Goeker M."/>
        </authorList>
    </citation>
    <scope>NUCLEOTIDE SEQUENCE [LARGE SCALE GENOMIC DNA]</scope>
    <source>
        <strain evidence="4 5">DSM 24950</strain>
    </source>
</reference>
<comment type="similarity">
    <text evidence="1">Belongs to the short-chain dehydrogenases/reductases (SDR) family.</text>
</comment>
<dbReference type="InterPro" id="IPR002347">
    <property type="entry name" value="SDR_fam"/>
</dbReference>
<dbReference type="InterPro" id="IPR020904">
    <property type="entry name" value="Sc_DH/Rdtase_CS"/>
</dbReference>
<dbReference type="Gene3D" id="3.40.50.720">
    <property type="entry name" value="NAD(P)-binding Rossmann-like Domain"/>
    <property type="match status" value="1"/>
</dbReference>
<dbReference type="CDD" id="cd05233">
    <property type="entry name" value="SDR_c"/>
    <property type="match status" value="1"/>
</dbReference>
<dbReference type="PROSITE" id="PS00061">
    <property type="entry name" value="ADH_SHORT"/>
    <property type="match status" value="1"/>
</dbReference>
<dbReference type="GO" id="GO:0004316">
    <property type="term" value="F:3-oxoacyl-[acyl-carrier-protein] reductase (NADPH) activity"/>
    <property type="evidence" value="ECO:0007669"/>
    <property type="project" value="UniProtKB-EC"/>
</dbReference>
<gene>
    <name evidence="4" type="ORF">J2Z65_005223</name>
</gene>
<dbReference type="NCBIfam" id="NF005559">
    <property type="entry name" value="PRK07231.1"/>
    <property type="match status" value="1"/>
</dbReference>
<dbReference type="EMBL" id="JAGGKV010000017">
    <property type="protein sequence ID" value="MBP1965978.1"/>
    <property type="molecule type" value="Genomic_DNA"/>
</dbReference>
<proteinExistence type="inferred from homology"/>
<accession>A0ABS4I570</accession>
<dbReference type="SUPFAM" id="SSF51735">
    <property type="entry name" value="NAD(P)-binding Rossmann-fold domains"/>
    <property type="match status" value="1"/>
</dbReference>
<dbReference type="PANTHER" id="PTHR42760">
    <property type="entry name" value="SHORT-CHAIN DEHYDROGENASES/REDUCTASES FAMILY MEMBER"/>
    <property type="match status" value="1"/>
</dbReference>
<dbReference type="NCBIfam" id="NF009466">
    <property type="entry name" value="PRK12826.1-2"/>
    <property type="match status" value="1"/>
</dbReference>
<dbReference type="PRINTS" id="PR00081">
    <property type="entry name" value="GDHRDH"/>
</dbReference>
<dbReference type="PANTHER" id="PTHR42760:SF133">
    <property type="entry name" value="3-OXOACYL-[ACYL-CARRIER-PROTEIN] REDUCTASE"/>
    <property type="match status" value="1"/>
</dbReference>
<dbReference type="SMART" id="SM00822">
    <property type="entry name" value="PKS_KR"/>
    <property type="match status" value="1"/>
</dbReference>
<dbReference type="EC" id="1.1.1.100" evidence="4"/>
<sequence length="269" mass="29033">MHIDLSGKVAIVTGAGRGIGRVIALALAREGVITVVTDIHESNLEDVQQEFARSGCEGATFLCDVRDYGQIQHVVQQVMEKYGHLDILVNNAGVAGGAPVDILSEEVWDLNLDINLKGTFLMCKAVAPVMKQQRSGRIINAASFAAIVPSYGSAAYASSKAGVEQFTRVLAGELGPWNITVNCYAPGMIPTDMNHFAELQEPQQQRLLDTLTLRRWGEKADVAHLICFLASDYAGYITGTMIDISGGKLATQIPRVAYEKAAAEGTYEF</sequence>
<feature type="domain" description="Ketoreductase" evidence="3">
    <location>
        <begin position="8"/>
        <end position="187"/>
    </location>
</feature>
<evidence type="ECO:0000259" key="3">
    <source>
        <dbReference type="SMART" id="SM00822"/>
    </source>
</evidence>
<keyword evidence="5" id="KW-1185">Reference proteome</keyword>
<keyword evidence="2 4" id="KW-0560">Oxidoreductase</keyword>
<dbReference type="InterPro" id="IPR036291">
    <property type="entry name" value="NAD(P)-bd_dom_sf"/>
</dbReference>
<protein>
    <submittedName>
        <fullName evidence="4">3-oxoacyl-[acyl-carrier protein] reductase</fullName>
        <ecNumber evidence="4">1.1.1.100</ecNumber>
    </submittedName>
</protein>